<reference evidence="2 3" key="1">
    <citation type="journal article" date="2015" name="Fungal Genet. Biol.">
        <title>Evolution of novel wood decay mechanisms in Agaricales revealed by the genome sequences of Fistulina hepatica and Cylindrobasidium torrendii.</title>
        <authorList>
            <person name="Floudas D."/>
            <person name="Held B.W."/>
            <person name="Riley R."/>
            <person name="Nagy L.G."/>
            <person name="Koehler G."/>
            <person name="Ransdell A.S."/>
            <person name="Younus H."/>
            <person name="Chow J."/>
            <person name="Chiniquy J."/>
            <person name="Lipzen A."/>
            <person name="Tritt A."/>
            <person name="Sun H."/>
            <person name="Haridas S."/>
            <person name="LaButti K."/>
            <person name="Ohm R.A."/>
            <person name="Kues U."/>
            <person name="Blanchette R.A."/>
            <person name="Grigoriev I.V."/>
            <person name="Minto R.E."/>
            <person name="Hibbett D.S."/>
        </authorList>
    </citation>
    <scope>NUCLEOTIDE SEQUENCE [LARGE SCALE GENOMIC DNA]</scope>
    <source>
        <strain evidence="2 3">ATCC 64428</strain>
    </source>
</reference>
<proteinExistence type="predicted"/>
<feature type="compositionally biased region" description="Low complexity" evidence="1">
    <location>
        <begin position="87"/>
        <end position="96"/>
    </location>
</feature>
<evidence type="ECO:0000313" key="2">
    <source>
        <dbReference type="EMBL" id="KIY47338.1"/>
    </source>
</evidence>
<dbReference type="Proteomes" id="UP000054144">
    <property type="component" value="Unassembled WGS sequence"/>
</dbReference>
<protein>
    <submittedName>
        <fullName evidence="2">Uncharacterized protein</fullName>
    </submittedName>
</protein>
<accession>A0A0D7A981</accession>
<evidence type="ECO:0000256" key="1">
    <source>
        <dbReference type="SAM" id="MobiDB-lite"/>
    </source>
</evidence>
<dbReference type="AlphaFoldDB" id="A0A0D7A981"/>
<gene>
    <name evidence="2" type="ORF">FISHEDRAFT_74744</name>
</gene>
<keyword evidence="3" id="KW-1185">Reference proteome</keyword>
<feature type="compositionally biased region" description="Basic and acidic residues" evidence="1">
    <location>
        <begin position="74"/>
        <end position="83"/>
    </location>
</feature>
<name>A0A0D7A981_9AGAR</name>
<sequence length="140" mass="14857">MGVTVNVSVDGASVSGRDHQRVRGYIGGIVEEFMSGIVDGLLAMTVDAFVDATADATIDTFVDAPVDVLVDAPVDDRPHDGSRQSRRGSQPSSKKGLAVLKEEPGPSSKTNPARPQRRVQQSSMRNLPILTEDPVSPECA</sequence>
<organism evidence="2 3">
    <name type="scientific">Fistulina hepatica ATCC 64428</name>
    <dbReference type="NCBI Taxonomy" id="1128425"/>
    <lineage>
        <taxon>Eukaryota</taxon>
        <taxon>Fungi</taxon>
        <taxon>Dikarya</taxon>
        <taxon>Basidiomycota</taxon>
        <taxon>Agaricomycotina</taxon>
        <taxon>Agaricomycetes</taxon>
        <taxon>Agaricomycetidae</taxon>
        <taxon>Agaricales</taxon>
        <taxon>Fistulinaceae</taxon>
        <taxon>Fistulina</taxon>
    </lineage>
</organism>
<feature type="compositionally biased region" description="Polar residues" evidence="1">
    <location>
        <begin position="107"/>
        <end position="125"/>
    </location>
</feature>
<feature type="region of interest" description="Disordered" evidence="1">
    <location>
        <begin position="72"/>
        <end position="140"/>
    </location>
</feature>
<dbReference type="EMBL" id="KN881948">
    <property type="protein sequence ID" value="KIY47338.1"/>
    <property type="molecule type" value="Genomic_DNA"/>
</dbReference>
<evidence type="ECO:0000313" key="3">
    <source>
        <dbReference type="Proteomes" id="UP000054144"/>
    </source>
</evidence>